<organism evidence="2 3">
    <name type="scientific">Pseudonocardia ailaonensis</name>
    <dbReference type="NCBI Taxonomy" id="367279"/>
    <lineage>
        <taxon>Bacteria</taxon>
        <taxon>Bacillati</taxon>
        <taxon>Actinomycetota</taxon>
        <taxon>Actinomycetes</taxon>
        <taxon>Pseudonocardiales</taxon>
        <taxon>Pseudonocardiaceae</taxon>
        <taxon>Pseudonocardia</taxon>
    </lineage>
</organism>
<reference evidence="2 3" key="1">
    <citation type="journal article" date="2019" name="Int. J. Syst. Evol. Microbiol.">
        <title>The Global Catalogue of Microorganisms (GCM) 10K type strain sequencing project: providing services to taxonomists for standard genome sequencing and annotation.</title>
        <authorList>
            <consortium name="The Broad Institute Genomics Platform"/>
            <consortium name="The Broad Institute Genome Sequencing Center for Infectious Disease"/>
            <person name="Wu L."/>
            <person name="Ma J."/>
        </authorList>
    </citation>
    <scope>NUCLEOTIDE SEQUENCE [LARGE SCALE GENOMIC DNA]</scope>
    <source>
        <strain evidence="2 3">JCM 16009</strain>
    </source>
</reference>
<comment type="caution">
    <text evidence="2">The sequence shown here is derived from an EMBL/GenBank/DDBJ whole genome shotgun (WGS) entry which is preliminary data.</text>
</comment>
<dbReference type="EMBL" id="BAAAQK010000029">
    <property type="protein sequence ID" value="GAA1879904.1"/>
    <property type="molecule type" value="Genomic_DNA"/>
</dbReference>
<dbReference type="Proteomes" id="UP001500449">
    <property type="component" value="Unassembled WGS sequence"/>
</dbReference>
<sequence length="160" mass="16598">METLVRDAHADAPPAVTMSIALWFTAIGCGIAESLVHLLTPDPPAPAALAARYLIYAALALLVMALHSGRNAVRWAVAGLLGVIGTASLLVEPVRWLAAGGSIPDFLAAATGSQLVIVTLRAVHVLAVAAALVALFRPAASRWFTRERPAGPTDRRPGPA</sequence>
<keyword evidence="1" id="KW-1133">Transmembrane helix</keyword>
<feature type="transmembrane region" description="Helical" evidence="1">
    <location>
        <begin position="111"/>
        <end position="136"/>
    </location>
</feature>
<keyword evidence="3" id="KW-1185">Reference proteome</keyword>
<keyword evidence="1" id="KW-0812">Transmembrane</keyword>
<feature type="transmembrane region" description="Helical" evidence="1">
    <location>
        <begin position="73"/>
        <end position="91"/>
    </location>
</feature>
<proteinExistence type="predicted"/>
<evidence type="ECO:0000313" key="3">
    <source>
        <dbReference type="Proteomes" id="UP001500449"/>
    </source>
</evidence>
<evidence type="ECO:0000313" key="2">
    <source>
        <dbReference type="EMBL" id="GAA1879904.1"/>
    </source>
</evidence>
<dbReference type="RefSeq" id="WP_344427867.1">
    <property type="nucleotide sequence ID" value="NZ_BAAAQK010000029.1"/>
</dbReference>
<gene>
    <name evidence="2" type="ORF">GCM10009836_71580</name>
</gene>
<feature type="transmembrane region" description="Helical" evidence="1">
    <location>
        <begin position="20"/>
        <end position="39"/>
    </location>
</feature>
<accession>A0ABN2NPD1</accession>
<evidence type="ECO:0000256" key="1">
    <source>
        <dbReference type="SAM" id="Phobius"/>
    </source>
</evidence>
<dbReference type="PROSITE" id="PS51257">
    <property type="entry name" value="PROKAR_LIPOPROTEIN"/>
    <property type="match status" value="1"/>
</dbReference>
<name>A0ABN2NPD1_9PSEU</name>
<feature type="transmembrane region" description="Helical" evidence="1">
    <location>
        <begin position="45"/>
        <end position="66"/>
    </location>
</feature>
<protein>
    <submittedName>
        <fullName evidence="2">Uncharacterized protein</fullName>
    </submittedName>
</protein>
<keyword evidence="1" id="KW-0472">Membrane</keyword>